<proteinExistence type="predicted"/>
<feature type="compositionally biased region" description="Low complexity" evidence="1">
    <location>
        <begin position="98"/>
        <end position="111"/>
    </location>
</feature>
<dbReference type="AlphaFoldDB" id="A0A6J7ELV9"/>
<evidence type="ECO:0000313" key="3">
    <source>
        <dbReference type="EMBL" id="CAB4884036.1"/>
    </source>
</evidence>
<keyword evidence="2" id="KW-0472">Membrane</keyword>
<reference evidence="3" key="1">
    <citation type="submission" date="2020-05" db="EMBL/GenBank/DDBJ databases">
        <authorList>
            <person name="Chiriac C."/>
            <person name="Salcher M."/>
            <person name="Ghai R."/>
            <person name="Kavagutti S V."/>
        </authorList>
    </citation>
    <scope>NUCLEOTIDE SEQUENCE</scope>
</reference>
<evidence type="ECO:0000256" key="2">
    <source>
        <dbReference type="SAM" id="Phobius"/>
    </source>
</evidence>
<evidence type="ECO:0000256" key="1">
    <source>
        <dbReference type="SAM" id="MobiDB-lite"/>
    </source>
</evidence>
<gene>
    <name evidence="3" type="ORF">UFOPK3417_01669</name>
</gene>
<organism evidence="3">
    <name type="scientific">freshwater metagenome</name>
    <dbReference type="NCBI Taxonomy" id="449393"/>
    <lineage>
        <taxon>unclassified sequences</taxon>
        <taxon>metagenomes</taxon>
        <taxon>ecological metagenomes</taxon>
    </lineage>
</organism>
<protein>
    <submittedName>
        <fullName evidence="3">Unannotated protein</fullName>
    </submittedName>
</protein>
<sequence length="120" mass="12794">MTSSATCVCSSLGRSNVEAMTSPLTVRLKSVTSSGRSSINSTMSFTFGLFFSIELAIVFMTVVLPALGGDTMMPRWPIPIGEMRSMIRAVMFVGSLGSSRRSLVSGNSGVRSSKRGRPFS</sequence>
<accession>A0A6J7ELV9</accession>
<name>A0A6J7ELV9_9ZZZZ</name>
<keyword evidence="2" id="KW-1133">Transmembrane helix</keyword>
<feature type="region of interest" description="Disordered" evidence="1">
    <location>
        <begin position="98"/>
        <end position="120"/>
    </location>
</feature>
<keyword evidence="2" id="KW-0812">Transmembrane</keyword>
<dbReference type="EMBL" id="CAFBLR010000199">
    <property type="protein sequence ID" value="CAB4884036.1"/>
    <property type="molecule type" value="Genomic_DNA"/>
</dbReference>
<feature type="transmembrane region" description="Helical" evidence="2">
    <location>
        <begin position="43"/>
        <end position="67"/>
    </location>
</feature>